<reference evidence="2" key="1">
    <citation type="submission" date="2025-08" db="UniProtKB">
        <authorList>
            <consortium name="Ensembl"/>
        </authorList>
    </citation>
    <scope>IDENTIFICATION</scope>
</reference>
<dbReference type="GeneTree" id="ENSGT01000000215801"/>
<feature type="transmembrane region" description="Helical" evidence="1">
    <location>
        <begin position="167"/>
        <end position="187"/>
    </location>
</feature>
<dbReference type="PANTHER" id="PTHR14307">
    <property type="entry name" value="C6ORF47 FAMILY MEMBER"/>
    <property type="match status" value="1"/>
</dbReference>
<dbReference type="Pfam" id="PF15576">
    <property type="entry name" value="DUF4661"/>
    <property type="match status" value="1"/>
</dbReference>
<evidence type="ECO:0000256" key="1">
    <source>
        <dbReference type="SAM" id="Phobius"/>
    </source>
</evidence>
<evidence type="ECO:0000313" key="2">
    <source>
        <dbReference type="Ensembl" id="ENSGEVP00005019998.1"/>
    </source>
</evidence>
<proteinExistence type="predicted"/>
<keyword evidence="1" id="KW-0472">Membrane</keyword>
<feature type="transmembrane region" description="Helical" evidence="1">
    <location>
        <begin position="142"/>
        <end position="161"/>
    </location>
</feature>
<sequence length="235" mass="26015">FGETGALERGAGWSPKVWPPHSKAWLTKLRWWGPEAGKEGGLTEAPRKSQRWGAQRLLALIGWGRAEDPGPAPGESLFSRVSQVPQYLSPHQPPADVPEHFQICFNFSRHLFDLCVVTLLCACSPAFRLLLDILGFRGPLKVWLHGLATFLVTTYGMYLALWLVQKYLLQFACLYGFLQTLVLCVSIRKWGVGRIRGVRTKGVDLADGEQWGGLFLAITPFLGGGCQGRGLLGRV</sequence>
<dbReference type="InterPro" id="IPR029073">
    <property type="entry name" value="DUF4661"/>
</dbReference>
<accession>A0A8C4WT52</accession>
<keyword evidence="3" id="KW-1185">Reference proteome</keyword>
<name>A0A8C4WT52_9SAUR</name>
<keyword evidence="1" id="KW-0812">Transmembrane</keyword>
<dbReference type="Ensembl" id="ENSGEVT00005021007.1">
    <property type="protein sequence ID" value="ENSGEVP00005019998.1"/>
    <property type="gene ID" value="ENSGEVG00005014191.1"/>
</dbReference>
<evidence type="ECO:0000313" key="3">
    <source>
        <dbReference type="Proteomes" id="UP000694390"/>
    </source>
</evidence>
<dbReference type="OrthoDB" id="9950360at2759"/>
<dbReference type="AlphaFoldDB" id="A0A8C4WT52"/>
<organism evidence="2 3">
    <name type="scientific">Gopherus evgoodei</name>
    <name type="common">Goodes thornscrub tortoise</name>
    <dbReference type="NCBI Taxonomy" id="1825980"/>
    <lineage>
        <taxon>Eukaryota</taxon>
        <taxon>Metazoa</taxon>
        <taxon>Chordata</taxon>
        <taxon>Craniata</taxon>
        <taxon>Vertebrata</taxon>
        <taxon>Euteleostomi</taxon>
        <taxon>Archelosauria</taxon>
        <taxon>Testudinata</taxon>
        <taxon>Testudines</taxon>
        <taxon>Cryptodira</taxon>
        <taxon>Durocryptodira</taxon>
        <taxon>Testudinoidea</taxon>
        <taxon>Testudinidae</taxon>
        <taxon>Gopherus</taxon>
    </lineage>
</organism>
<protein>
    <submittedName>
        <fullName evidence="2">Uncharacterized protein</fullName>
    </submittedName>
</protein>
<keyword evidence="1" id="KW-1133">Transmembrane helix</keyword>
<dbReference type="PANTHER" id="PTHR14307:SF0">
    <property type="entry name" value="SI:CH73-25F10.6"/>
    <property type="match status" value="1"/>
</dbReference>
<dbReference type="Proteomes" id="UP000694390">
    <property type="component" value="Unassembled WGS sequence"/>
</dbReference>
<reference evidence="2" key="2">
    <citation type="submission" date="2025-09" db="UniProtKB">
        <authorList>
            <consortium name="Ensembl"/>
        </authorList>
    </citation>
    <scope>IDENTIFICATION</scope>
</reference>